<sequence>MTEPEAHESRRAVLHRSWAADLDAVTLYALLRLRSEVFVVEQASPYLDPDGRDLLPATRHLWIGEEGRIVATARLLEHDEPGGPVFQIGRLCVARSARGRGDGARLLVAALAEVGDRPCRLEAQTYLVAMYARFGFERAGAEYMEDGIPHVPMLRRGRV</sequence>
<dbReference type="Pfam" id="PF13673">
    <property type="entry name" value="Acetyltransf_10"/>
    <property type="match status" value="1"/>
</dbReference>
<name>A0ABP8JEF2_9ACTN</name>
<dbReference type="EMBL" id="BAABFR010000019">
    <property type="protein sequence ID" value="GAA4389432.1"/>
    <property type="molecule type" value="Genomic_DNA"/>
</dbReference>
<organism evidence="2 3">
    <name type="scientific">Tsukamurella soli</name>
    <dbReference type="NCBI Taxonomy" id="644556"/>
    <lineage>
        <taxon>Bacteria</taxon>
        <taxon>Bacillati</taxon>
        <taxon>Actinomycetota</taxon>
        <taxon>Actinomycetes</taxon>
        <taxon>Mycobacteriales</taxon>
        <taxon>Tsukamurellaceae</taxon>
        <taxon>Tsukamurella</taxon>
    </lineage>
</organism>
<dbReference type="SUPFAM" id="SSF55729">
    <property type="entry name" value="Acyl-CoA N-acyltransferases (Nat)"/>
    <property type="match status" value="1"/>
</dbReference>
<evidence type="ECO:0000259" key="1">
    <source>
        <dbReference type="PROSITE" id="PS51186"/>
    </source>
</evidence>
<dbReference type="CDD" id="cd04301">
    <property type="entry name" value="NAT_SF"/>
    <property type="match status" value="1"/>
</dbReference>
<keyword evidence="3" id="KW-1185">Reference proteome</keyword>
<dbReference type="Proteomes" id="UP001500635">
    <property type="component" value="Unassembled WGS sequence"/>
</dbReference>
<evidence type="ECO:0000313" key="2">
    <source>
        <dbReference type="EMBL" id="GAA4389432.1"/>
    </source>
</evidence>
<protein>
    <submittedName>
        <fullName evidence="2">GNAT family N-acetyltransferase</fullName>
    </submittedName>
</protein>
<feature type="domain" description="N-acetyltransferase" evidence="1">
    <location>
        <begin position="13"/>
        <end position="158"/>
    </location>
</feature>
<accession>A0ABP8JEF2</accession>
<dbReference type="RefSeq" id="WP_344993479.1">
    <property type="nucleotide sequence ID" value="NZ_BAABFR010000019.1"/>
</dbReference>
<reference evidence="3" key="1">
    <citation type="journal article" date="2019" name="Int. J. Syst. Evol. Microbiol.">
        <title>The Global Catalogue of Microorganisms (GCM) 10K type strain sequencing project: providing services to taxonomists for standard genome sequencing and annotation.</title>
        <authorList>
            <consortium name="The Broad Institute Genomics Platform"/>
            <consortium name="The Broad Institute Genome Sequencing Center for Infectious Disease"/>
            <person name="Wu L."/>
            <person name="Ma J."/>
        </authorList>
    </citation>
    <scope>NUCLEOTIDE SEQUENCE [LARGE SCALE GENOMIC DNA]</scope>
    <source>
        <strain evidence="3">JCM 17688</strain>
    </source>
</reference>
<dbReference type="PROSITE" id="PS51186">
    <property type="entry name" value="GNAT"/>
    <property type="match status" value="1"/>
</dbReference>
<dbReference type="InterPro" id="IPR016181">
    <property type="entry name" value="Acyl_CoA_acyltransferase"/>
</dbReference>
<dbReference type="Gene3D" id="3.40.630.30">
    <property type="match status" value="1"/>
</dbReference>
<dbReference type="InterPro" id="IPR000182">
    <property type="entry name" value="GNAT_dom"/>
</dbReference>
<gene>
    <name evidence="2" type="ORF">GCM10023147_16160</name>
</gene>
<evidence type="ECO:0000313" key="3">
    <source>
        <dbReference type="Proteomes" id="UP001500635"/>
    </source>
</evidence>
<proteinExistence type="predicted"/>
<comment type="caution">
    <text evidence="2">The sequence shown here is derived from an EMBL/GenBank/DDBJ whole genome shotgun (WGS) entry which is preliminary data.</text>
</comment>